<dbReference type="Pfam" id="PF00150">
    <property type="entry name" value="Cellulase"/>
    <property type="match status" value="1"/>
</dbReference>
<evidence type="ECO:0000313" key="10">
    <source>
        <dbReference type="EMBL" id="RKF62508.1"/>
    </source>
</evidence>
<protein>
    <recommendedName>
        <fullName evidence="6">glucan 1,3-beta-glucosidase</fullName>
        <ecNumber evidence="6">3.2.1.58</ecNumber>
    </recommendedName>
</protein>
<organism evidence="10 11">
    <name type="scientific">Erysiphe neolycopersici</name>
    <dbReference type="NCBI Taxonomy" id="212602"/>
    <lineage>
        <taxon>Eukaryota</taxon>
        <taxon>Fungi</taxon>
        <taxon>Dikarya</taxon>
        <taxon>Ascomycota</taxon>
        <taxon>Pezizomycotina</taxon>
        <taxon>Leotiomycetes</taxon>
        <taxon>Erysiphales</taxon>
        <taxon>Erysiphaceae</taxon>
        <taxon>Erysiphe</taxon>
    </lineage>
</organism>
<proteinExistence type="inferred from homology"/>
<dbReference type="Proteomes" id="UP000286134">
    <property type="component" value="Unassembled WGS sequence"/>
</dbReference>
<evidence type="ECO:0000256" key="4">
    <source>
        <dbReference type="ARBA" id="ARBA00023316"/>
    </source>
</evidence>
<keyword evidence="3 7" id="KW-0326">Glycosidase</keyword>
<keyword evidence="4" id="KW-0961">Cell wall biogenesis/degradation</keyword>
<evidence type="ECO:0000259" key="9">
    <source>
        <dbReference type="Pfam" id="PF00150"/>
    </source>
</evidence>
<name>A0A420HYK0_9PEZI</name>
<feature type="domain" description="Glycoside hydrolase family 5" evidence="9">
    <location>
        <begin position="94"/>
        <end position="317"/>
    </location>
</feature>
<dbReference type="SMR" id="A0A420HYK0"/>
<dbReference type="SUPFAM" id="SSF51445">
    <property type="entry name" value="(Trans)glycosidases"/>
    <property type="match status" value="1"/>
</dbReference>
<evidence type="ECO:0000256" key="8">
    <source>
        <dbReference type="SAM" id="SignalP"/>
    </source>
</evidence>
<dbReference type="GO" id="GO:0009986">
    <property type="term" value="C:cell surface"/>
    <property type="evidence" value="ECO:0007669"/>
    <property type="project" value="TreeGrafter"/>
</dbReference>
<dbReference type="EC" id="3.2.1.58" evidence="6"/>
<evidence type="ECO:0000256" key="6">
    <source>
        <dbReference type="ARBA" id="ARBA00038929"/>
    </source>
</evidence>
<dbReference type="GO" id="GO:0009251">
    <property type="term" value="P:glucan catabolic process"/>
    <property type="evidence" value="ECO:0007669"/>
    <property type="project" value="TreeGrafter"/>
</dbReference>
<dbReference type="EMBL" id="MCFK01003310">
    <property type="protein sequence ID" value="RKF62508.1"/>
    <property type="molecule type" value="Genomic_DNA"/>
</dbReference>
<dbReference type="PANTHER" id="PTHR31297">
    <property type="entry name" value="GLUCAN ENDO-1,6-BETA-GLUCOSIDASE B"/>
    <property type="match status" value="1"/>
</dbReference>
<dbReference type="GO" id="GO:0071555">
    <property type="term" value="P:cell wall organization"/>
    <property type="evidence" value="ECO:0007669"/>
    <property type="project" value="UniProtKB-KW"/>
</dbReference>
<dbReference type="GO" id="GO:0004338">
    <property type="term" value="F:glucan exo-1,3-beta-glucosidase activity"/>
    <property type="evidence" value="ECO:0007669"/>
    <property type="project" value="UniProtKB-EC"/>
</dbReference>
<gene>
    <name evidence="10" type="ORF">OnM2_033040</name>
</gene>
<dbReference type="STRING" id="212602.A0A420HYK0"/>
<dbReference type="Gene3D" id="3.20.20.80">
    <property type="entry name" value="Glycosidases"/>
    <property type="match status" value="1"/>
</dbReference>
<dbReference type="AlphaFoldDB" id="A0A420HYK0"/>
<comment type="similarity">
    <text evidence="1 7">Belongs to the glycosyl hydrolase 5 (cellulase A) family.</text>
</comment>
<evidence type="ECO:0000256" key="7">
    <source>
        <dbReference type="RuleBase" id="RU361153"/>
    </source>
</evidence>
<dbReference type="OrthoDB" id="62120at2759"/>
<dbReference type="InterPro" id="IPR017853">
    <property type="entry name" value="GH"/>
</dbReference>
<dbReference type="InterPro" id="IPR050386">
    <property type="entry name" value="Glycosyl_hydrolase_5"/>
</dbReference>
<dbReference type="InterPro" id="IPR018087">
    <property type="entry name" value="Glyco_hydro_5_CS"/>
</dbReference>
<comment type="catalytic activity">
    <reaction evidence="5">
        <text>Successive hydrolysis of beta-D-glucose units from the non-reducing ends of (1-&gt;3)-beta-D-glucans, releasing alpha-glucose.</text>
        <dbReference type="EC" id="3.2.1.58"/>
    </reaction>
</comment>
<evidence type="ECO:0000256" key="2">
    <source>
        <dbReference type="ARBA" id="ARBA00022801"/>
    </source>
</evidence>
<evidence type="ECO:0000256" key="1">
    <source>
        <dbReference type="ARBA" id="ARBA00005641"/>
    </source>
</evidence>
<evidence type="ECO:0000313" key="11">
    <source>
        <dbReference type="Proteomes" id="UP000286134"/>
    </source>
</evidence>
<dbReference type="PROSITE" id="PS00659">
    <property type="entry name" value="GLYCOSYL_HYDROL_F5"/>
    <property type="match status" value="1"/>
</dbReference>
<evidence type="ECO:0000256" key="5">
    <source>
        <dbReference type="ARBA" id="ARBA00036824"/>
    </source>
</evidence>
<dbReference type="GO" id="GO:0005576">
    <property type="term" value="C:extracellular region"/>
    <property type="evidence" value="ECO:0007669"/>
    <property type="project" value="TreeGrafter"/>
</dbReference>
<keyword evidence="8" id="KW-0732">Signal</keyword>
<accession>A0A420HYK0</accession>
<keyword evidence="2 7" id="KW-0378">Hydrolase</keyword>
<feature type="chain" id="PRO_5019560925" description="glucan 1,3-beta-glucosidase" evidence="8">
    <location>
        <begin position="19"/>
        <end position="419"/>
    </location>
</feature>
<keyword evidence="11" id="KW-1185">Reference proteome</keyword>
<reference evidence="10 11" key="1">
    <citation type="journal article" date="2018" name="BMC Genomics">
        <title>Comparative genome analyses reveal sequence features reflecting distinct modes of host-adaptation between dicot and monocot powdery mildew.</title>
        <authorList>
            <person name="Wu Y."/>
            <person name="Ma X."/>
            <person name="Pan Z."/>
            <person name="Kale S.D."/>
            <person name="Song Y."/>
            <person name="King H."/>
            <person name="Zhang Q."/>
            <person name="Presley C."/>
            <person name="Deng X."/>
            <person name="Wei C.I."/>
            <person name="Xiao S."/>
        </authorList>
    </citation>
    <scope>NUCLEOTIDE SEQUENCE [LARGE SCALE GENOMIC DNA]</scope>
    <source>
        <strain evidence="10">UMSG2</strain>
    </source>
</reference>
<evidence type="ECO:0000256" key="3">
    <source>
        <dbReference type="ARBA" id="ARBA00023295"/>
    </source>
</evidence>
<dbReference type="PANTHER" id="PTHR31297:SF8">
    <property type="entry name" value="GLYCOSIDE HYDROLASE FAMILY 5 DOMAIN-CONTAINING PROTEIN"/>
    <property type="match status" value="1"/>
</dbReference>
<dbReference type="FunFam" id="3.20.20.80:FF:000033">
    <property type="entry name" value="Glucan 1,3-beta-glucosidase A"/>
    <property type="match status" value="1"/>
</dbReference>
<sequence length="419" mass="47007">MLFFALFIALLLAASVNAFPSQISSRQVSFNWGSEKVRGLNIGGWLVLEPWITPSIFQNLDQSLGIIDEFTLGEKLGNDAAYQILKRHWDTWLTLQDFQKIASSGFNTVRIPIGYWAYETIPGEPYTKGAAPYLDTAIDWARQTGLKVWIDLHGAPGSQNGFDNSGHKVPEPLWQTGNNVNITLSVLNTISSKYSRPEFQDVVVAIQLLNEPLTPKLDFEKVKQFYREGYNQVRTTSDTPVILHDGFVPPSRWNGFLSVSDNNAQNVVMDHHEYQVFTNDLVALTPAKHREVVCSNVASYSQGTDKWVVVGEWTAAMTDCATALNGYSTGARYDGTFAGSTFVGSCQDKNQISNWDQTFRDDTRKYIEAQLHAFETHTQGWVFWNYKTEGAHEWDAFALLDAGIFPQPLGNPDQNLICV</sequence>
<dbReference type="InterPro" id="IPR001547">
    <property type="entry name" value="Glyco_hydro_5"/>
</dbReference>
<feature type="signal peptide" evidence="8">
    <location>
        <begin position="1"/>
        <end position="18"/>
    </location>
</feature>
<comment type="caution">
    <text evidence="10">The sequence shown here is derived from an EMBL/GenBank/DDBJ whole genome shotgun (WGS) entry which is preliminary data.</text>
</comment>